<protein>
    <submittedName>
        <fullName evidence="7">Dioxygenase</fullName>
    </submittedName>
</protein>
<dbReference type="GO" id="GO:0008270">
    <property type="term" value="F:zinc ion binding"/>
    <property type="evidence" value="ECO:0007669"/>
    <property type="project" value="InterPro"/>
</dbReference>
<dbReference type="OrthoDB" id="9790889at2"/>
<evidence type="ECO:0000313" key="7">
    <source>
        <dbReference type="EMBL" id="PTD96884.1"/>
    </source>
</evidence>
<dbReference type="GO" id="GO:0016702">
    <property type="term" value="F:oxidoreductase activity, acting on single donors with incorporation of molecular oxygen, incorporation of two atoms of oxygen"/>
    <property type="evidence" value="ECO:0007669"/>
    <property type="project" value="UniProtKB-ARBA"/>
</dbReference>
<dbReference type="CDD" id="cd07363">
    <property type="entry name" value="45_DOPA_Dioxygenase"/>
    <property type="match status" value="1"/>
</dbReference>
<keyword evidence="4" id="KW-0862">Zinc</keyword>
<dbReference type="PANTHER" id="PTHR30096">
    <property type="entry name" value="4,5-DOPA DIOXYGENASE EXTRADIOL-LIKE PROTEIN"/>
    <property type="match status" value="1"/>
</dbReference>
<dbReference type="PIRSF" id="PIRSF006157">
    <property type="entry name" value="Doxgns_DODA"/>
    <property type="match status" value="1"/>
</dbReference>
<dbReference type="EMBL" id="PZKC01000004">
    <property type="protein sequence ID" value="PTD96884.1"/>
    <property type="molecule type" value="Genomic_DNA"/>
</dbReference>
<sequence>MSGLPSLFVSHGAPTFALRPGTAGAALAAVGARLPRPRAVLVLSPHWQTADLRVGTSAQPPTIHDFHGFEAALYELRYPASGHPGLAGRACGLLGAAGWAVQADEVRGLDHGAWVPLLHLFPGADVPVFQVSLPLALDAVAAWRLGQTLAPLRDEGVLVVGSGSLTHNLADFRHSRGADQPYVREFSAWVARAIAAGAHDDLLHALERAPAALRAHPTAEHFWPLLVAAAAGAAGGSAWRIDGGIEYGILAMDAFVFGTAAQVDAVRAAR</sequence>
<proteinExistence type="inferred from homology"/>
<evidence type="ECO:0000313" key="8">
    <source>
        <dbReference type="Proteomes" id="UP000241193"/>
    </source>
</evidence>
<evidence type="ECO:0000256" key="2">
    <source>
        <dbReference type="ARBA" id="ARBA00007581"/>
    </source>
</evidence>
<dbReference type="Pfam" id="PF02900">
    <property type="entry name" value="LigB"/>
    <property type="match status" value="1"/>
</dbReference>
<gene>
    <name evidence="7" type="ORF">C8261_05600</name>
</gene>
<evidence type="ECO:0000256" key="1">
    <source>
        <dbReference type="ARBA" id="ARBA00001947"/>
    </source>
</evidence>
<evidence type="ECO:0000259" key="6">
    <source>
        <dbReference type="Pfam" id="PF02900"/>
    </source>
</evidence>
<name>A0A2T4IGI0_9RHOO</name>
<reference evidence="7 8" key="2">
    <citation type="submission" date="2018-04" db="EMBL/GenBank/DDBJ databases">
        <title>Thauera lacus sp. nov., isolated from an saline lake in Inner Mongolia, China.</title>
        <authorList>
            <person name="Liang Q.-Y."/>
        </authorList>
    </citation>
    <scope>NUCLEOTIDE SEQUENCE [LARGE SCALE GENOMIC DNA]</scope>
    <source>
        <strain evidence="7 8">D20</strain>
    </source>
</reference>
<dbReference type="PANTHER" id="PTHR30096:SF0">
    <property type="entry name" value="4,5-DOPA DIOXYGENASE EXTRADIOL-LIKE PROTEIN"/>
    <property type="match status" value="1"/>
</dbReference>
<keyword evidence="5" id="KW-0560">Oxidoreductase</keyword>
<evidence type="ECO:0000256" key="5">
    <source>
        <dbReference type="ARBA" id="ARBA00023002"/>
    </source>
</evidence>
<comment type="caution">
    <text evidence="7">The sequence shown here is derived from an EMBL/GenBank/DDBJ whole genome shotgun (WGS) entry which is preliminary data.</text>
</comment>
<dbReference type="GO" id="GO:0008198">
    <property type="term" value="F:ferrous iron binding"/>
    <property type="evidence" value="ECO:0007669"/>
    <property type="project" value="InterPro"/>
</dbReference>
<keyword evidence="8" id="KW-1185">Reference proteome</keyword>
<dbReference type="RefSeq" id="WP_107492693.1">
    <property type="nucleotide sequence ID" value="NZ_PZKC01000004.1"/>
</dbReference>
<dbReference type="Gene3D" id="3.40.830.10">
    <property type="entry name" value="LigB-like"/>
    <property type="match status" value="1"/>
</dbReference>
<keyword evidence="3" id="KW-0479">Metal-binding</keyword>
<evidence type="ECO:0000256" key="4">
    <source>
        <dbReference type="ARBA" id="ARBA00022833"/>
    </source>
</evidence>
<evidence type="ECO:0000256" key="3">
    <source>
        <dbReference type="ARBA" id="ARBA00022723"/>
    </source>
</evidence>
<organism evidence="7 8">
    <name type="scientific">Pseudothauera lacus</name>
    <dbReference type="NCBI Taxonomy" id="2136175"/>
    <lineage>
        <taxon>Bacteria</taxon>
        <taxon>Pseudomonadati</taxon>
        <taxon>Pseudomonadota</taxon>
        <taxon>Betaproteobacteria</taxon>
        <taxon>Rhodocyclales</taxon>
        <taxon>Zoogloeaceae</taxon>
        <taxon>Pseudothauera</taxon>
    </lineage>
</organism>
<dbReference type="Proteomes" id="UP000241193">
    <property type="component" value="Unassembled WGS sequence"/>
</dbReference>
<dbReference type="SUPFAM" id="SSF53213">
    <property type="entry name" value="LigB-like"/>
    <property type="match status" value="1"/>
</dbReference>
<comment type="cofactor">
    <cofactor evidence="1">
        <name>Zn(2+)</name>
        <dbReference type="ChEBI" id="CHEBI:29105"/>
    </cofactor>
</comment>
<reference evidence="7 8" key="1">
    <citation type="submission" date="2018-03" db="EMBL/GenBank/DDBJ databases">
        <authorList>
            <person name="Keele B.F."/>
        </authorList>
    </citation>
    <scope>NUCLEOTIDE SEQUENCE [LARGE SCALE GENOMIC DNA]</scope>
    <source>
        <strain evidence="7 8">D20</strain>
    </source>
</reference>
<comment type="similarity">
    <text evidence="2">Belongs to the DODA-type extradiol aromatic ring-opening dioxygenase family.</text>
</comment>
<dbReference type="AlphaFoldDB" id="A0A2T4IGI0"/>
<accession>A0A2T4IGI0</accession>
<feature type="domain" description="Extradiol ring-cleavage dioxygenase class III enzyme subunit B" evidence="6">
    <location>
        <begin position="35"/>
        <end position="234"/>
    </location>
</feature>
<keyword evidence="7" id="KW-0223">Dioxygenase</keyword>
<dbReference type="InterPro" id="IPR014436">
    <property type="entry name" value="Extradiol_dOase_DODA"/>
</dbReference>
<dbReference type="InterPro" id="IPR004183">
    <property type="entry name" value="Xdiol_dOase_suB"/>
</dbReference>